<evidence type="ECO:0000313" key="10">
    <source>
        <dbReference type="EMBL" id="MDH5833990.1"/>
    </source>
</evidence>
<dbReference type="GO" id="GO:0016757">
    <property type="term" value="F:glycosyltransferase activity"/>
    <property type="evidence" value="ECO:0007669"/>
    <property type="project" value="UniProtKB-KW"/>
</dbReference>
<keyword evidence="5 8" id="KW-0812">Transmembrane</keyword>
<dbReference type="Proteomes" id="UP001156873">
    <property type="component" value="Unassembled WGS sequence"/>
</dbReference>
<accession>A0ABT6JTH6</accession>
<keyword evidence="4 10" id="KW-0808">Transferase</keyword>
<evidence type="ECO:0000259" key="9">
    <source>
        <dbReference type="Pfam" id="PF13231"/>
    </source>
</evidence>
<feature type="transmembrane region" description="Helical" evidence="8">
    <location>
        <begin position="9"/>
        <end position="27"/>
    </location>
</feature>
<evidence type="ECO:0000256" key="6">
    <source>
        <dbReference type="ARBA" id="ARBA00022989"/>
    </source>
</evidence>
<gene>
    <name evidence="10" type="ORF">QFW81_08630</name>
</gene>
<feature type="transmembrane region" description="Helical" evidence="8">
    <location>
        <begin position="81"/>
        <end position="99"/>
    </location>
</feature>
<evidence type="ECO:0000313" key="11">
    <source>
        <dbReference type="Proteomes" id="UP001156873"/>
    </source>
</evidence>
<evidence type="ECO:0000256" key="3">
    <source>
        <dbReference type="ARBA" id="ARBA00022676"/>
    </source>
</evidence>
<dbReference type="Pfam" id="PF13231">
    <property type="entry name" value="PMT_2"/>
    <property type="match status" value="1"/>
</dbReference>
<name>A0ABT6JTH6_9GAMM</name>
<sequence length="579" mass="63865">MFQRYRMEALGLGLALFAPLLLAYLYYVGLYCSDDTRYLIGAIRIASGEEISTTSVAERRIVLLLPAAAMYALSSSVELSVAIYGVFFLMLGGAAFLLARQFFGPLGAAAAAVLAVSQPVVFLYAGAMAPDIASSMFLVASLYCLCRWVGGEHASRNARRTAWAYAFGAGVSLALGFVVKESGAVVLVIPAALLLWKAWRDRLSIAVLGGMAMAAGFVVVLLIEVLVFRATSGDWYSSVGSLLSPHDFTGYADAQGRTPRARLDSLRYLLGDHSWALFIFAGVATAHLLWDTFRRRLRGPVATMWWTVAAFWIWPLLYFTYGSGSLSEYVFPVMQQRYYAPCIVPAALLVIRLLTSLAGYAGSHWARTPIVAALCVIWFALSSGPYREWSQRGLIYGAPAKEAFELALMDAQRSHPGVPVVDTPSGWTTDLARCRALLTLDTDEERERFTNMLRRETDRNGRFDYPAVDQVDGPLLLVGHGDYLGSSKPPQWVRRLQKDAREGRVRILRLGRFSALPALAPDTWWLPRQFAARASLSDLTEAQHAGRIPERQELDEHARLSSVEIYLVEPSTRPPSVGR</sequence>
<evidence type="ECO:0000256" key="1">
    <source>
        <dbReference type="ARBA" id="ARBA00004651"/>
    </source>
</evidence>
<evidence type="ECO:0000256" key="8">
    <source>
        <dbReference type="SAM" id="Phobius"/>
    </source>
</evidence>
<dbReference type="PANTHER" id="PTHR33908:SF11">
    <property type="entry name" value="MEMBRANE PROTEIN"/>
    <property type="match status" value="1"/>
</dbReference>
<reference evidence="10 11" key="1">
    <citation type="submission" date="2023-04" db="EMBL/GenBank/DDBJ databases">
        <title>Luteimonas sp. M1R5S59.</title>
        <authorList>
            <person name="Sun J.-Q."/>
        </authorList>
    </citation>
    <scope>NUCLEOTIDE SEQUENCE [LARGE SCALE GENOMIC DNA]</scope>
    <source>
        <strain evidence="10 11">M1R5S59</strain>
    </source>
</reference>
<comment type="subcellular location">
    <subcellularLocation>
        <location evidence="1">Cell membrane</location>
        <topology evidence="1">Multi-pass membrane protein</topology>
    </subcellularLocation>
</comment>
<keyword evidence="2" id="KW-1003">Cell membrane</keyword>
<dbReference type="PANTHER" id="PTHR33908">
    <property type="entry name" value="MANNOSYLTRANSFERASE YKCB-RELATED"/>
    <property type="match status" value="1"/>
</dbReference>
<dbReference type="EC" id="2.4.-.-" evidence="10"/>
<keyword evidence="3 10" id="KW-0328">Glycosyltransferase</keyword>
<protein>
    <submittedName>
        <fullName evidence="10">Glycosyltransferase family 39 protein</fullName>
        <ecNumber evidence="10">2.4.-.-</ecNumber>
    </submittedName>
</protein>
<evidence type="ECO:0000256" key="5">
    <source>
        <dbReference type="ARBA" id="ARBA00022692"/>
    </source>
</evidence>
<dbReference type="InterPro" id="IPR050297">
    <property type="entry name" value="LipidA_mod_glycosyltrf_83"/>
</dbReference>
<feature type="transmembrane region" description="Helical" evidence="8">
    <location>
        <begin position="206"/>
        <end position="228"/>
    </location>
</feature>
<feature type="domain" description="Glycosyltransferase RgtA/B/C/D-like" evidence="9">
    <location>
        <begin position="68"/>
        <end position="219"/>
    </location>
</feature>
<feature type="transmembrane region" description="Helical" evidence="8">
    <location>
        <begin position="368"/>
        <end position="386"/>
    </location>
</feature>
<evidence type="ECO:0000256" key="4">
    <source>
        <dbReference type="ARBA" id="ARBA00022679"/>
    </source>
</evidence>
<keyword evidence="7 8" id="KW-0472">Membrane</keyword>
<feature type="transmembrane region" description="Helical" evidence="8">
    <location>
        <begin position="273"/>
        <end position="290"/>
    </location>
</feature>
<dbReference type="InterPro" id="IPR038731">
    <property type="entry name" value="RgtA/B/C-like"/>
</dbReference>
<feature type="transmembrane region" description="Helical" evidence="8">
    <location>
        <begin position="106"/>
        <end position="126"/>
    </location>
</feature>
<feature type="transmembrane region" description="Helical" evidence="8">
    <location>
        <begin position="338"/>
        <end position="361"/>
    </location>
</feature>
<feature type="transmembrane region" description="Helical" evidence="8">
    <location>
        <begin position="302"/>
        <end position="318"/>
    </location>
</feature>
<comment type="caution">
    <text evidence="10">The sequence shown here is derived from an EMBL/GenBank/DDBJ whole genome shotgun (WGS) entry which is preliminary data.</text>
</comment>
<dbReference type="RefSeq" id="WP_280578304.1">
    <property type="nucleotide sequence ID" value="NZ_JARXRO010000014.1"/>
</dbReference>
<evidence type="ECO:0000256" key="7">
    <source>
        <dbReference type="ARBA" id="ARBA00023136"/>
    </source>
</evidence>
<keyword evidence="11" id="KW-1185">Reference proteome</keyword>
<dbReference type="EMBL" id="JARXRO010000014">
    <property type="protein sequence ID" value="MDH5833990.1"/>
    <property type="molecule type" value="Genomic_DNA"/>
</dbReference>
<feature type="transmembrane region" description="Helical" evidence="8">
    <location>
        <begin position="162"/>
        <end position="178"/>
    </location>
</feature>
<proteinExistence type="predicted"/>
<feature type="transmembrane region" description="Helical" evidence="8">
    <location>
        <begin position="132"/>
        <end position="150"/>
    </location>
</feature>
<organism evidence="10 11">
    <name type="scientific">Luteimonas kalidii</name>
    <dbReference type="NCBI Taxonomy" id="3042025"/>
    <lineage>
        <taxon>Bacteria</taxon>
        <taxon>Pseudomonadati</taxon>
        <taxon>Pseudomonadota</taxon>
        <taxon>Gammaproteobacteria</taxon>
        <taxon>Lysobacterales</taxon>
        <taxon>Lysobacteraceae</taxon>
        <taxon>Luteimonas</taxon>
    </lineage>
</organism>
<keyword evidence="6 8" id="KW-1133">Transmembrane helix</keyword>
<evidence type="ECO:0000256" key="2">
    <source>
        <dbReference type="ARBA" id="ARBA00022475"/>
    </source>
</evidence>